<feature type="transmembrane region" description="Helical" evidence="1">
    <location>
        <begin position="51"/>
        <end position="69"/>
    </location>
</feature>
<dbReference type="OrthoDB" id="36715at10239"/>
<keyword evidence="1" id="KW-1133">Transmembrane helix</keyword>
<dbReference type="InterPro" id="IPR031612">
    <property type="entry name" value="Phage_holin_Dp1"/>
</dbReference>
<keyword evidence="3" id="KW-1185">Reference proteome</keyword>
<accession>A0A2D1GNW2</accession>
<sequence>MPESSHALKKPLLGDSAYNKLKQSTTVVLPAIGALYFALAQIWHLPKAEEVVGTVAAVNTFLGLVLGISTRSYNRSDVKYAGIIEVEETPDVKNLNIILNEAAPALEKQGEVTFRVDNSSTGETPVVRP</sequence>
<evidence type="ECO:0000313" key="2">
    <source>
        <dbReference type="EMBL" id="ATN93674.1"/>
    </source>
</evidence>
<proteinExistence type="predicted"/>
<name>A0A2D1GNW2_9CAUD</name>
<reference evidence="2 3" key="1">
    <citation type="submission" date="2017-09" db="EMBL/GenBank/DDBJ databases">
        <authorList>
            <person name="Ehlers B."/>
            <person name="Leendertz F.H."/>
        </authorList>
    </citation>
    <scope>NUCLEOTIDE SEQUENCE [LARGE SCALE GENOMIC DNA]</scope>
</reference>
<dbReference type="EMBL" id="MF975637">
    <property type="protein sequence ID" value="ATN93674.1"/>
    <property type="molecule type" value="Genomic_DNA"/>
</dbReference>
<evidence type="ECO:0000313" key="3">
    <source>
        <dbReference type="Proteomes" id="UP000228985"/>
    </source>
</evidence>
<organism evidence="2 3">
    <name type="scientific">Streptomyces phage Scap1</name>
    <dbReference type="NCBI Taxonomy" id="2041354"/>
    <lineage>
        <taxon>Viruses</taxon>
        <taxon>Duplodnaviria</taxon>
        <taxon>Heunggongvirae</taxon>
        <taxon>Uroviricota</taxon>
        <taxon>Caudoviricetes</taxon>
        <taxon>Scapunavirus</taxon>
        <taxon>Scapunavirus scap1</taxon>
    </lineage>
</organism>
<dbReference type="Pfam" id="PF16938">
    <property type="entry name" value="Phage_holin_Dp1"/>
    <property type="match status" value="1"/>
</dbReference>
<feature type="transmembrane region" description="Helical" evidence="1">
    <location>
        <begin position="27"/>
        <end position="45"/>
    </location>
</feature>
<keyword evidence="1" id="KW-0812">Transmembrane</keyword>
<evidence type="ECO:0000256" key="1">
    <source>
        <dbReference type="SAM" id="Phobius"/>
    </source>
</evidence>
<keyword evidence="1" id="KW-0472">Membrane</keyword>
<dbReference type="Proteomes" id="UP000228985">
    <property type="component" value="Segment"/>
</dbReference>
<protein>
    <submittedName>
        <fullName evidence="2">Holin</fullName>
    </submittedName>
</protein>
<gene>
    <name evidence="2" type="ORF">SEA_SCAP1_25</name>
</gene>